<feature type="compositionally biased region" description="Basic and acidic residues" evidence="1">
    <location>
        <begin position="18"/>
        <end position="34"/>
    </location>
</feature>
<accession>A0A348HB25</accession>
<keyword evidence="2" id="KW-0648">Protein biosynthesis</keyword>
<reference evidence="2 3" key="1">
    <citation type="submission" date="2018-09" db="EMBL/GenBank/DDBJ databases">
        <title>Zymobacter palmae IAM14233 (=T109) whole genome analysis.</title>
        <authorList>
            <person name="Yanase H."/>
        </authorList>
    </citation>
    <scope>NUCLEOTIDE SEQUENCE [LARGE SCALE GENOMIC DNA]</scope>
    <source>
        <strain evidence="2 3">IAM14233</strain>
    </source>
</reference>
<protein>
    <submittedName>
        <fullName evidence="2">Translation initiation factor 2</fullName>
    </submittedName>
</protein>
<dbReference type="Proteomes" id="UP000267342">
    <property type="component" value="Chromosome"/>
</dbReference>
<dbReference type="AlphaFoldDB" id="A0A348HB25"/>
<feature type="compositionally biased region" description="Basic and acidic residues" evidence="1">
    <location>
        <begin position="119"/>
        <end position="130"/>
    </location>
</feature>
<keyword evidence="3" id="KW-1185">Reference proteome</keyword>
<feature type="region of interest" description="Disordered" evidence="1">
    <location>
        <begin position="111"/>
        <end position="151"/>
    </location>
</feature>
<feature type="region of interest" description="Disordered" evidence="1">
    <location>
        <begin position="18"/>
        <end position="74"/>
    </location>
</feature>
<evidence type="ECO:0000313" key="2">
    <source>
        <dbReference type="EMBL" id="BBG28827.1"/>
    </source>
</evidence>
<keyword evidence="2" id="KW-0396">Initiation factor</keyword>
<feature type="compositionally biased region" description="Basic and acidic residues" evidence="1">
    <location>
        <begin position="50"/>
        <end position="63"/>
    </location>
</feature>
<dbReference type="KEGG" id="zpl:ZBT109_0027"/>
<sequence>MLYFSVLLMCLAEVHHSQHHEDEGLKRNDKHVEDGPWCTQHPLYPPRQQCDQDKDDLGSEHVTEQSQCQRQRFDEQTDQLKHQVEGDHCPVVHRLRRQLFNETTHTFDLEAVEENQQEDPDRQTEGDVDVRGGQSTHMRGAQHASDQRNEVDRQDIHDVHHEHPDEYDQCQRRDDRAFTMEGIANEVAHETYQHLDEVLYLARLIGGCLDRHSTQEPHHQDPEDECPTHGIKVDGPETHCLRLCSVMGGHQLTRALV</sequence>
<dbReference type="GO" id="GO:0003743">
    <property type="term" value="F:translation initiation factor activity"/>
    <property type="evidence" value="ECO:0007669"/>
    <property type="project" value="UniProtKB-KW"/>
</dbReference>
<proteinExistence type="predicted"/>
<evidence type="ECO:0000256" key="1">
    <source>
        <dbReference type="SAM" id="MobiDB-lite"/>
    </source>
</evidence>
<organism evidence="2 3">
    <name type="scientific">Zymobacter palmae</name>
    <dbReference type="NCBI Taxonomy" id="33074"/>
    <lineage>
        <taxon>Bacteria</taxon>
        <taxon>Pseudomonadati</taxon>
        <taxon>Pseudomonadota</taxon>
        <taxon>Gammaproteobacteria</taxon>
        <taxon>Oceanospirillales</taxon>
        <taxon>Halomonadaceae</taxon>
        <taxon>Zymobacter group</taxon>
        <taxon>Zymobacter</taxon>
    </lineage>
</organism>
<gene>
    <name evidence="2" type="ORF">ZBT109_0027</name>
</gene>
<evidence type="ECO:0000313" key="3">
    <source>
        <dbReference type="Proteomes" id="UP000267342"/>
    </source>
</evidence>
<name>A0A348HB25_9GAMM</name>
<dbReference type="EMBL" id="AP018933">
    <property type="protein sequence ID" value="BBG28827.1"/>
    <property type="molecule type" value="Genomic_DNA"/>
</dbReference>